<keyword evidence="2" id="KW-1185">Reference proteome</keyword>
<name>A0ACB8W755_9TELE</name>
<dbReference type="Proteomes" id="UP000831701">
    <property type="component" value="Chromosome 14"/>
</dbReference>
<accession>A0ACB8W755</accession>
<comment type="caution">
    <text evidence="1">The sequence shown here is derived from an EMBL/GenBank/DDBJ whole genome shotgun (WGS) entry which is preliminary data.</text>
</comment>
<organism evidence="1 2">
    <name type="scientific">Scortum barcoo</name>
    <name type="common">barcoo grunter</name>
    <dbReference type="NCBI Taxonomy" id="214431"/>
    <lineage>
        <taxon>Eukaryota</taxon>
        <taxon>Metazoa</taxon>
        <taxon>Chordata</taxon>
        <taxon>Craniata</taxon>
        <taxon>Vertebrata</taxon>
        <taxon>Euteleostomi</taxon>
        <taxon>Actinopterygii</taxon>
        <taxon>Neopterygii</taxon>
        <taxon>Teleostei</taxon>
        <taxon>Neoteleostei</taxon>
        <taxon>Acanthomorphata</taxon>
        <taxon>Eupercaria</taxon>
        <taxon>Centrarchiformes</taxon>
        <taxon>Terapontoidei</taxon>
        <taxon>Terapontidae</taxon>
        <taxon>Scortum</taxon>
    </lineage>
</organism>
<proteinExistence type="predicted"/>
<evidence type="ECO:0000313" key="1">
    <source>
        <dbReference type="EMBL" id="KAI3362618.1"/>
    </source>
</evidence>
<sequence length="352" mass="38509">MDGWMDVLQIILYNYARCFAFFVTAQMQEGKCASSWGVWSSRLLSPSPPVLTEAFGLGYERAQRVFLEPSTSRAEQSNQLDEGTVEPVEILHAILPYGTVDGHIIKVHSLASVDWVAGQGGGLGSPILPDLNLSGVQLLDFCASHSLSIMNTMLEHKSVHKCTWHQGRPSRRRSMINFIIVSSDLRPYVLDTRVKRGAKLSTDHHLVSFDCIPRLAGDMESEWALFCAVIVEAAVMRCGRKASGASHSDNRTCWWTPEEGKTVTFAHTVYSGSGEVGQIVGRWKEYFEDLLLNPIDIHSLEETEPGGSEVGALTSGAEVAEAVKQLCSSGTNPGVDEIRPGYLKALDVVGLS</sequence>
<reference evidence="1" key="1">
    <citation type="submission" date="2022-04" db="EMBL/GenBank/DDBJ databases">
        <title>Jade perch genome.</title>
        <authorList>
            <person name="Chao B."/>
        </authorList>
    </citation>
    <scope>NUCLEOTIDE SEQUENCE</scope>
    <source>
        <strain evidence="1">CB-2022</strain>
    </source>
</reference>
<protein>
    <submittedName>
        <fullName evidence="1">Uncharacterized protein</fullName>
    </submittedName>
</protein>
<gene>
    <name evidence="1" type="ORF">L3Q82_001620</name>
</gene>
<dbReference type="EMBL" id="CM041544">
    <property type="protein sequence ID" value="KAI3362618.1"/>
    <property type="molecule type" value="Genomic_DNA"/>
</dbReference>
<evidence type="ECO:0000313" key="2">
    <source>
        <dbReference type="Proteomes" id="UP000831701"/>
    </source>
</evidence>